<feature type="transmembrane region" description="Helical" evidence="8">
    <location>
        <begin position="282"/>
        <end position="301"/>
    </location>
</feature>
<keyword evidence="3 8" id="KW-1003">Cell membrane</keyword>
<feature type="transmembrane region" description="Helical" evidence="8">
    <location>
        <begin position="144"/>
        <end position="163"/>
    </location>
</feature>
<dbReference type="AlphaFoldDB" id="A0A3S9MZS4"/>
<accession>A0A3S9MZS4</accession>
<evidence type="ECO:0000256" key="1">
    <source>
        <dbReference type="ARBA" id="ARBA00004141"/>
    </source>
</evidence>
<keyword evidence="4 8" id="KW-0808">Transferase</keyword>
<feature type="transmembrane region" description="Helical" evidence="8">
    <location>
        <begin position="202"/>
        <end position="222"/>
    </location>
</feature>
<reference evidence="10 11" key="1">
    <citation type="submission" date="2018-12" db="EMBL/GenBank/DDBJ databases">
        <title>Complete genome of Nonlabens sp. MJ115.</title>
        <authorList>
            <person name="Choi H.S."/>
            <person name="Jung J."/>
        </authorList>
    </citation>
    <scope>NUCLEOTIDE SEQUENCE [LARGE SCALE GENOMIC DNA]</scope>
    <source>
        <strain evidence="10 11">MJ115</strain>
    </source>
</reference>
<dbReference type="GO" id="GO:0046428">
    <property type="term" value="F:1,4-dihydroxy-2-naphthoate polyprenyltransferase activity"/>
    <property type="evidence" value="ECO:0007669"/>
    <property type="project" value="UniProtKB-UniRule"/>
</dbReference>
<feature type="transmembrane region" description="Helical" evidence="8">
    <location>
        <begin position="118"/>
        <end position="138"/>
    </location>
</feature>
<sequence>MSNFKAWISAARPRTLPLSISGIILGSCYAYGYNAFAKAVLLLGSPQTNDVINQPILFVKFNWWIPVLALITTLGFQVLSNFANDYGDGVKGTDNDDRIGPMRAIQSGLISAVQMKRAMIITACLTAVSAISLIYVSLGLEQLITSLFFLVLGVAAIWAAIKYTVGDNAYGYRGLGDVFVFIFFGPVSVIGVYYLIASQLEWLLLLPSLTIGLLSVAVLNLNNMRDIESDRKAGKNTIPVKIGITNAKRLHYSFIAIALISIIAYIFIIIKTLGNVVGDTEWLWLPILVLPMLLVHIITVYRNKVPALLDPELKKVALSTFFIAILTIIATARVY</sequence>
<keyword evidence="11" id="KW-1185">Reference proteome</keyword>
<dbReference type="NCBIfam" id="TIGR00751">
    <property type="entry name" value="menA"/>
    <property type="match status" value="1"/>
</dbReference>
<dbReference type="UniPathway" id="UPA00079">
    <property type="reaction ID" value="UER00168"/>
</dbReference>
<evidence type="ECO:0000256" key="9">
    <source>
        <dbReference type="NCBIfam" id="TIGR00751"/>
    </source>
</evidence>
<dbReference type="Proteomes" id="UP000279600">
    <property type="component" value="Chromosome"/>
</dbReference>
<keyword evidence="2 8" id="KW-0474">Menaquinone biosynthesis</keyword>
<dbReference type="CDD" id="cd13962">
    <property type="entry name" value="PT_UbiA_UBIAD1"/>
    <property type="match status" value="1"/>
</dbReference>
<comment type="pathway">
    <text evidence="8">Quinol/quinone metabolism; menaquinone biosynthesis; menaquinol from 1,4-dihydroxy-2-naphthoate: step 1/2.</text>
</comment>
<dbReference type="KEGG" id="noj:EJ995_10600"/>
<keyword evidence="5 8" id="KW-0812">Transmembrane</keyword>
<evidence type="ECO:0000256" key="2">
    <source>
        <dbReference type="ARBA" id="ARBA00022428"/>
    </source>
</evidence>
<name>A0A3S9MZS4_9FLAO</name>
<dbReference type="InterPro" id="IPR004657">
    <property type="entry name" value="MenA"/>
</dbReference>
<keyword evidence="7 8" id="KW-0472">Membrane</keyword>
<evidence type="ECO:0000313" key="10">
    <source>
        <dbReference type="EMBL" id="AZQ44667.1"/>
    </source>
</evidence>
<comment type="function">
    <text evidence="8">Conversion of 1,4-dihydroxy-2-naphthoate (DHNA) to demethylmenaquinone (DMK).</text>
</comment>
<evidence type="ECO:0000256" key="7">
    <source>
        <dbReference type="ARBA" id="ARBA00023136"/>
    </source>
</evidence>
<evidence type="ECO:0000256" key="8">
    <source>
        <dbReference type="HAMAP-Rule" id="MF_01937"/>
    </source>
</evidence>
<dbReference type="OrthoDB" id="9767568at2"/>
<feature type="transmembrane region" description="Helical" evidence="8">
    <location>
        <begin position="250"/>
        <end position="270"/>
    </location>
</feature>
<dbReference type="PANTHER" id="PTHR13929">
    <property type="entry name" value="1,4-DIHYDROXY-2-NAPHTHOATE OCTAPRENYLTRANSFERASE"/>
    <property type="match status" value="1"/>
</dbReference>
<evidence type="ECO:0000256" key="5">
    <source>
        <dbReference type="ARBA" id="ARBA00022692"/>
    </source>
</evidence>
<dbReference type="InterPro" id="IPR000537">
    <property type="entry name" value="UbiA_prenyltransferase"/>
</dbReference>
<feature type="transmembrane region" description="Helical" evidence="8">
    <location>
        <begin position="63"/>
        <end position="83"/>
    </location>
</feature>
<dbReference type="GO" id="GO:0042371">
    <property type="term" value="P:vitamin K biosynthetic process"/>
    <property type="evidence" value="ECO:0007669"/>
    <property type="project" value="TreeGrafter"/>
</dbReference>
<evidence type="ECO:0000256" key="3">
    <source>
        <dbReference type="ARBA" id="ARBA00022475"/>
    </source>
</evidence>
<proteinExistence type="inferred from homology"/>
<evidence type="ECO:0000313" key="11">
    <source>
        <dbReference type="Proteomes" id="UP000279600"/>
    </source>
</evidence>
<dbReference type="EC" id="2.5.1.74" evidence="8 9"/>
<dbReference type="PROSITE" id="PS51257">
    <property type="entry name" value="PROKAR_LIPOPROTEIN"/>
    <property type="match status" value="1"/>
</dbReference>
<feature type="transmembrane region" description="Helical" evidence="8">
    <location>
        <begin position="313"/>
        <end position="332"/>
    </location>
</feature>
<dbReference type="PIRSF" id="PIRSF005355">
    <property type="entry name" value="UBIAD1"/>
    <property type="match status" value="1"/>
</dbReference>
<evidence type="ECO:0000256" key="6">
    <source>
        <dbReference type="ARBA" id="ARBA00022989"/>
    </source>
</evidence>
<gene>
    <name evidence="8 10" type="primary">menA</name>
    <name evidence="10" type="ORF">EJ995_10600</name>
</gene>
<dbReference type="GO" id="GO:0009234">
    <property type="term" value="P:menaquinone biosynthetic process"/>
    <property type="evidence" value="ECO:0007669"/>
    <property type="project" value="UniProtKB-UniRule"/>
</dbReference>
<dbReference type="EMBL" id="CP034549">
    <property type="protein sequence ID" value="AZQ44667.1"/>
    <property type="molecule type" value="Genomic_DNA"/>
</dbReference>
<comment type="catalytic activity">
    <reaction evidence="8">
        <text>an all-trans-polyprenyl diphosphate + 1,4-dihydroxy-2-naphthoate + H(+) = a 2-demethylmenaquinol + CO2 + diphosphate</text>
        <dbReference type="Rhea" id="RHEA:26478"/>
        <dbReference type="Rhea" id="RHEA-COMP:9563"/>
        <dbReference type="Rhea" id="RHEA-COMP:9564"/>
        <dbReference type="ChEBI" id="CHEBI:11173"/>
        <dbReference type="ChEBI" id="CHEBI:15378"/>
        <dbReference type="ChEBI" id="CHEBI:16526"/>
        <dbReference type="ChEBI" id="CHEBI:33019"/>
        <dbReference type="ChEBI" id="CHEBI:55437"/>
        <dbReference type="ChEBI" id="CHEBI:58914"/>
        <dbReference type="EC" id="2.5.1.74"/>
    </reaction>
</comment>
<dbReference type="InterPro" id="IPR026046">
    <property type="entry name" value="UBIAD1"/>
</dbReference>
<organism evidence="10 11">
    <name type="scientific">Nonlabens ponticola</name>
    <dbReference type="NCBI Taxonomy" id="2496866"/>
    <lineage>
        <taxon>Bacteria</taxon>
        <taxon>Pseudomonadati</taxon>
        <taxon>Bacteroidota</taxon>
        <taxon>Flavobacteriia</taxon>
        <taxon>Flavobacteriales</taxon>
        <taxon>Flavobacteriaceae</taxon>
        <taxon>Nonlabens</taxon>
    </lineage>
</organism>
<dbReference type="HAMAP" id="MF_01937">
    <property type="entry name" value="MenA_1"/>
    <property type="match status" value="1"/>
</dbReference>
<comment type="similarity">
    <text evidence="8">Belongs to the MenA family. Type 1 subfamily.</text>
</comment>
<keyword evidence="6 8" id="KW-1133">Transmembrane helix</keyword>
<dbReference type="PANTHER" id="PTHR13929:SF0">
    <property type="entry name" value="UBIA PRENYLTRANSFERASE DOMAIN-CONTAINING PROTEIN 1"/>
    <property type="match status" value="1"/>
</dbReference>
<feature type="transmembrane region" description="Helical" evidence="8">
    <location>
        <begin position="175"/>
        <end position="196"/>
    </location>
</feature>
<evidence type="ECO:0000256" key="4">
    <source>
        <dbReference type="ARBA" id="ARBA00022679"/>
    </source>
</evidence>
<dbReference type="GO" id="GO:0005886">
    <property type="term" value="C:plasma membrane"/>
    <property type="evidence" value="ECO:0007669"/>
    <property type="project" value="UniProtKB-SubCell"/>
</dbReference>
<dbReference type="Pfam" id="PF01040">
    <property type="entry name" value="UbiA"/>
    <property type="match status" value="1"/>
</dbReference>
<comment type="subcellular location">
    <subcellularLocation>
        <location evidence="8">Cell membrane</location>
        <topology evidence="8">Multi-pass membrane protein</topology>
    </subcellularLocation>
    <subcellularLocation>
        <location evidence="1">Membrane</location>
        <topology evidence="1">Multi-pass membrane protein</topology>
    </subcellularLocation>
</comment>
<dbReference type="RefSeq" id="WP_126448330.1">
    <property type="nucleotide sequence ID" value="NZ_CP034549.1"/>
</dbReference>
<protein>
    <recommendedName>
        <fullName evidence="8 9">1,4-dihydroxy-2-naphthoate octaprenyltransferase</fullName>
        <shortName evidence="8">DHNA-octaprenyltransferase</shortName>
        <ecNumber evidence="8 9">2.5.1.74</ecNumber>
    </recommendedName>
</protein>